<evidence type="ECO:0000313" key="2">
    <source>
        <dbReference type="Proteomes" id="UP000003157"/>
    </source>
</evidence>
<dbReference type="Proteomes" id="UP000003157">
    <property type="component" value="Unassembled WGS sequence"/>
</dbReference>
<proteinExistence type="predicted"/>
<keyword evidence="2" id="KW-1185">Reference proteome</keyword>
<reference evidence="1 2" key="1">
    <citation type="submission" date="2010-12" db="EMBL/GenBank/DDBJ databases">
        <title>The Genome Sequence of Coprobacillus sp. strain 29_1.</title>
        <authorList>
            <consortium name="The Broad Institute Genome Sequencing Platform"/>
            <person name="Earl A."/>
            <person name="Ward D."/>
            <person name="Feldgarden M."/>
            <person name="Gevers D."/>
            <person name="Daigneault M."/>
            <person name="Sibley C.D."/>
            <person name="White A."/>
            <person name="Strauss J."/>
            <person name="Allen-Vercoe E."/>
            <person name="Young S.K."/>
            <person name="Zeng Q."/>
            <person name="Gargeya S."/>
            <person name="Fitzgerald M."/>
            <person name="Haas B."/>
            <person name="Abouelleil A."/>
            <person name="Alvarado L."/>
            <person name="Arachchi H.M."/>
            <person name="Berlin A."/>
            <person name="Brown A."/>
            <person name="Chapman S.B."/>
            <person name="Chen Z."/>
            <person name="Dunbar C."/>
            <person name="Freedman E."/>
            <person name="Gearin G."/>
            <person name="Gellesch M."/>
            <person name="Goldberg J."/>
            <person name="Griggs A."/>
            <person name="Gujja S."/>
            <person name="Heilman E."/>
            <person name="Heiman D."/>
            <person name="Howarth C."/>
            <person name="Larson L."/>
            <person name="Lui A."/>
            <person name="MacDonald P.J.P."/>
            <person name="Mehta T."/>
            <person name="Montmayeur A."/>
            <person name="Murphy C."/>
            <person name="Neiman D."/>
            <person name="Pearson M."/>
            <person name="Priest M."/>
            <person name="Roberts A."/>
            <person name="Saif S."/>
            <person name="Shea T."/>
            <person name="Shenoy N."/>
            <person name="Sisk P."/>
            <person name="Stolte C."/>
            <person name="Sykes S."/>
            <person name="White J."/>
            <person name="Yandava C."/>
            <person name="Nusbaum C."/>
            <person name="Birren B."/>
        </authorList>
    </citation>
    <scope>NUCLEOTIDE SEQUENCE [LARGE SCALE GENOMIC DNA]</scope>
    <source>
        <strain evidence="1 2">29_1</strain>
    </source>
</reference>
<dbReference type="HOGENOM" id="CLU_2750866_0_0_9"/>
<sequence>MVWAHKICFKGEEITFITCISSLYVDFYAKTALFRVLEIDLKDTYNKIVAILDEKGNFLNESDCVDCRSV</sequence>
<dbReference type="OrthoDB" id="1649161at2"/>
<dbReference type="AlphaFoldDB" id="E7GB78"/>
<dbReference type="STRING" id="100884.GCA_000269565_02119"/>
<name>E7GB78_9FIRM</name>
<dbReference type="EMBL" id="ADKX01000034">
    <property type="protein sequence ID" value="EFW04613.1"/>
    <property type="molecule type" value="Genomic_DNA"/>
</dbReference>
<accession>E7GB78</accession>
<gene>
    <name evidence="1" type="ORF">HMPREF9488_02019</name>
</gene>
<protein>
    <submittedName>
        <fullName evidence="1">Uncharacterized protein</fullName>
    </submittedName>
</protein>
<comment type="caution">
    <text evidence="1">The sequence shown here is derived from an EMBL/GenBank/DDBJ whole genome shotgun (WGS) entry which is preliminary data.</text>
</comment>
<organism evidence="1 2">
    <name type="scientific">Coprobacillus cateniformis</name>
    <dbReference type="NCBI Taxonomy" id="100884"/>
    <lineage>
        <taxon>Bacteria</taxon>
        <taxon>Bacillati</taxon>
        <taxon>Bacillota</taxon>
        <taxon>Erysipelotrichia</taxon>
        <taxon>Erysipelotrichales</taxon>
        <taxon>Coprobacillaceae</taxon>
        <taxon>Coprobacillus</taxon>
    </lineage>
</organism>
<evidence type="ECO:0000313" key="1">
    <source>
        <dbReference type="EMBL" id="EFW04613.1"/>
    </source>
</evidence>